<dbReference type="GO" id="GO:0033897">
    <property type="term" value="F:ribonuclease T2 activity"/>
    <property type="evidence" value="ECO:0007669"/>
    <property type="project" value="UniProtKB-EC"/>
</dbReference>
<gene>
    <name evidence="5" type="ORF">FHS31_000714</name>
</gene>
<comment type="similarity">
    <text evidence="1 2">Belongs to the RNase T2 family.</text>
</comment>
<dbReference type="EMBL" id="JAAOZC010000001">
    <property type="protein sequence ID" value="NIJ07132.1"/>
    <property type="molecule type" value="Genomic_DNA"/>
</dbReference>
<dbReference type="PANTHER" id="PTHR11240:SF22">
    <property type="entry name" value="RIBONUCLEASE T2"/>
    <property type="match status" value="1"/>
</dbReference>
<protein>
    <submittedName>
        <fullName evidence="5">Ribonuclease T2</fullName>
        <ecNumber evidence="5">4.6.1.19</ecNumber>
    </submittedName>
</protein>
<sequence length="272" mass="30148">MRMFLRAVIVMLGWLILPAAAMAQGAVRPMAADLGTPHIETPHGGDMPRTVPIGGYTLATFWVPQHCKQAIRGIAALDCARPEVRTSGLALHGLWPDGEGKEWPQWCKPAALLSSATIAGHLGAIPSAQQMQHEWAKHGTCMAGMTPERYFDHAEQLYRAIHIPDLRALSYKPQTVASVKRAIAEANPGLQPDMFKLTMDKAGWLQEIWFCLDTKFARKTCAEPQREPEDAKLLIWRGGRSAAANGSRYRSSYDGARSRNTYSRPRYRNGQS</sequence>
<dbReference type="SUPFAM" id="SSF55895">
    <property type="entry name" value="Ribonuclease Rh-like"/>
    <property type="match status" value="1"/>
</dbReference>
<evidence type="ECO:0000313" key="5">
    <source>
        <dbReference type="EMBL" id="NIJ07132.1"/>
    </source>
</evidence>
<feature type="compositionally biased region" description="Polar residues" evidence="3">
    <location>
        <begin position="258"/>
        <end position="272"/>
    </location>
</feature>
<dbReference type="Pfam" id="PF00445">
    <property type="entry name" value="Ribonuclease_T2"/>
    <property type="match status" value="1"/>
</dbReference>
<evidence type="ECO:0000313" key="6">
    <source>
        <dbReference type="Proteomes" id="UP000727456"/>
    </source>
</evidence>
<feature type="chain" id="PRO_5045892859" evidence="4">
    <location>
        <begin position="24"/>
        <end position="272"/>
    </location>
</feature>
<dbReference type="InterPro" id="IPR018188">
    <property type="entry name" value="RNase_T2_His_AS_1"/>
</dbReference>
<feature type="region of interest" description="Disordered" evidence="3">
    <location>
        <begin position="242"/>
        <end position="272"/>
    </location>
</feature>
<dbReference type="Proteomes" id="UP000727456">
    <property type="component" value="Unassembled WGS sequence"/>
</dbReference>
<feature type="signal peptide" evidence="4">
    <location>
        <begin position="1"/>
        <end position="23"/>
    </location>
</feature>
<dbReference type="PANTHER" id="PTHR11240">
    <property type="entry name" value="RIBONUCLEASE T2"/>
    <property type="match status" value="1"/>
</dbReference>
<reference evidence="5 6" key="1">
    <citation type="submission" date="2020-03" db="EMBL/GenBank/DDBJ databases">
        <title>Genomic Encyclopedia of Type Strains, Phase III (KMG-III): the genomes of soil and plant-associated and newly described type strains.</title>
        <authorList>
            <person name="Whitman W."/>
        </authorList>
    </citation>
    <scope>NUCLEOTIDE SEQUENCE [LARGE SCALE GENOMIC DNA]</scope>
    <source>
        <strain evidence="5 6">CECT 8804</strain>
    </source>
</reference>
<keyword evidence="4" id="KW-0732">Signal</keyword>
<evidence type="ECO:0000256" key="3">
    <source>
        <dbReference type="SAM" id="MobiDB-lite"/>
    </source>
</evidence>
<keyword evidence="6" id="KW-1185">Reference proteome</keyword>
<name>A0ABX0TNN0_9SPHN</name>
<dbReference type="EC" id="4.6.1.19" evidence="5"/>
<evidence type="ECO:0000256" key="4">
    <source>
        <dbReference type="SAM" id="SignalP"/>
    </source>
</evidence>
<dbReference type="InterPro" id="IPR001568">
    <property type="entry name" value="RNase_T2-like"/>
</dbReference>
<evidence type="ECO:0000256" key="1">
    <source>
        <dbReference type="ARBA" id="ARBA00007469"/>
    </source>
</evidence>
<dbReference type="PROSITE" id="PS00530">
    <property type="entry name" value="RNASE_T2_1"/>
    <property type="match status" value="1"/>
</dbReference>
<keyword evidence="5" id="KW-0456">Lyase</keyword>
<dbReference type="Gene3D" id="3.90.730.10">
    <property type="entry name" value="Ribonuclease T2-like"/>
    <property type="match status" value="1"/>
</dbReference>
<evidence type="ECO:0000256" key="2">
    <source>
        <dbReference type="RuleBase" id="RU004328"/>
    </source>
</evidence>
<dbReference type="InterPro" id="IPR036430">
    <property type="entry name" value="RNase_T2-like_sf"/>
</dbReference>
<comment type="caution">
    <text evidence="5">The sequence shown here is derived from an EMBL/GenBank/DDBJ whole genome shotgun (WGS) entry which is preliminary data.</text>
</comment>
<organism evidence="5 6">
    <name type="scientific">Sphingomonas vulcanisoli</name>
    <dbReference type="NCBI Taxonomy" id="1658060"/>
    <lineage>
        <taxon>Bacteria</taxon>
        <taxon>Pseudomonadati</taxon>
        <taxon>Pseudomonadota</taxon>
        <taxon>Alphaproteobacteria</taxon>
        <taxon>Sphingomonadales</taxon>
        <taxon>Sphingomonadaceae</taxon>
        <taxon>Sphingomonas</taxon>
    </lineage>
</organism>
<accession>A0ABX0TNN0</accession>
<proteinExistence type="inferred from homology"/>